<accession>X1IH59</accession>
<gene>
    <name evidence="1" type="ORF">S03H2_59279</name>
</gene>
<name>X1IH59_9ZZZZ</name>
<dbReference type="AlphaFoldDB" id="X1IH59"/>
<reference evidence="1" key="1">
    <citation type="journal article" date="2014" name="Front. Microbiol.">
        <title>High frequency of phylogenetically diverse reductive dehalogenase-homologous genes in deep subseafloor sedimentary metagenomes.</title>
        <authorList>
            <person name="Kawai M."/>
            <person name="Futagami T."/>
            <person name="Toyoda A."/>
            <person name="Takaki Y."/>
            <person name="Nishi S."/>
            <person name="Hori S."/>
            <person name="Arai W."/>
            <person name="Tsubouchi T."/>
            <person name="Morono Y."/>
            <person name="Uchiyama I."/>
            <person name="Ito T."/>
            <person name="Fujiyama A."/>
            <person name="Inagaki F."/>
            <person name="Takami H."/>
        </authorList>
    </citation>
    <scope>NUCLEOTIDE SEQUENCE</scope>
    <source>
        <strain evidence="1">Expedition CK06-06</strain>
    </source>
</reference>
<dbReference type="EMBL" id="BARU01038112">
    <property type="protein sequence ID" value="GAH81032.1"/>
    <property type="molecule type" value="Genomic_DNA"/>
</dbReference>
<evidence type="ECO:0000313" key="1">
    <source>
        <dbReference type="EMBL" id="GAH81032.1"/>
    </source>
</evidence>
<organism evidence="1">
    <name type="scientific">marine sediment metagenome</name>
    <dbReference type="NCBI Taxonomy" id="412755"/>
    <lineage>
        <taxon>unclassified sequences</taxon>
        <taxon>metagenomes</taxon>
        <taxon>ecological metagenomes</taxon>
    </lineage>
</organism>
<comment type="caution">
    <text evidence="1">The sequence shown here is derived from an EMBL/GenBank/DDBJ whole genome shotgun (WGS) entry which is preliminary data.</text>
</comment>
<proteinExistence type="predicted"/>
<protein>
    <submittedName>
        <fullName evidence="1">Uncharacterized protein</fullName>
    </submittedName>
</protein>
<sequence length="154" mass="18011">MRWHIDLKGWRLYIGISHSVKVKGVNSNLPDGRHILMWDFDNVEGEDVINQLLYVQDRFKLSRIFLLNTGLDGHWHAYCFKAKSWANLLHILASTEGLDQTFFKIGIIRGFFTLRYSKKEGRGFIPAIILPSRVQEDIDPFEDLVGCEFWTKRL</sequence>